<accession>A0A542DWP9</accession>
<keyword evidence="2 7" id="KW-0547">Nucleotide-binding</keyword>
<comment type="subcellular location">
    <subcellularLocation>
        <location evidence="7">Cytoplasm</location>
    </subcellularLocation>
</comment>
<dbReference type="GO" id="GO:0005525">
    <property type="term" value="F:GTP binding"/>
    <property type="evidence" value="ECO:0007669"/>
    <property type="project" value="UniProtKB-UniRule"/>
</dbReference>
<dbReference type="Pfam" id="PF00679">
    <property type="entry name" value="EFG_C"/>
    <property type="match status" value="1"/>
</dbReference>
<dbReference type="Pfam" id="PF03764">
    <property type="entry name" value="EFG_IV"/>
    <property type="match status" value="1"/>
</dbReference>
<dbReference type="PROSITE" id="PS00301">
    <property type="entry name" value="G_TR_1"/>
    <property type="match status" value="1"/>
</dbReference>
<dbReference type="NCBIfam" id="NF009381">
    <property type="entry name" value="PRK12740.1-5"/>
    <property type="match status" value="1"/>
</dbReference>
<evidence type="ECO:0000313" key="10">
    <source>
        <dbReference type="EMBL" id="TQJ07496.1"/>
    </source>
</evidence>
<dbReference type="SUPFAM" id="SSF52540">
    <property type="entry name" value="P-loop containing nucleoside triphosphate hydrolases"/>
    <property type="match status" value="1"/>
</dbReference>
<dbReference type="InterPro" id="IPR041095">
    <property type="entry name" value="EFG_II"/>
</dbReference>
<dbReference type="NCBIfam" id="TIGR00484">
    <property type="entry name" value="EF-G"/>
    <property type="match status" value="1"/>
</dbReference>
<gene>
    <name evidence="7" type="primary">fusA</name>
    <name evidence="10" type="ORF">FB458_0558</name>
</gene>
<dbReference type="Gene3D" id="3.30.70.240">
    <property type="match status" value="1"/>
</dbReference>
<dbReference type="InterPro" id="IPR014721">
    <property type="entry name" value="Ribsml_uS5_D2-typ_fold_subgr"/>
</dbReference>
<dbReference type="RefSeq" id="WP_141846575.1">
    <property type="nucleotide sequence ID" value="NZ_BAAAPR010000006.1"/>
</dbReference>
<dbReference type="FunFam" id="3.30.70.240:FF:000001">
    <property type="entry name" value="Elongation factor G"/>
    <property type="match status" value="1"/>
</dbReference>
<keyword evidence="4 7" id="KW-0648">Protein biosynthesis</keyword>
<sequence length="704" mass="77477">MALDVLTDLTKVRNIGIMAHIDAGKTTVTERILFYTGVNHKIGETHDGASTTDWMEQEKERGITITSAAVTSFWNGTQINIIDTPGHVDFTVEVERSLRVLDGAVAVFDGKEGVEPQSETVWRQADKYDVPRICFVNKMDKLGADFYFTVQTIKDRLGAEPLVMQLPIGSENDFVGVIDLVTMKALVWPGDAKGDVTMGAKYEVQDIPADLQDKAEEYRTHLIERVAEADDALMEKYLGGEELTEAEIKAGVRALTVKSELYPVFCGSAFKNRGVQPMLDAVVAYLPSPLDVPPMVGHKPGKEEVEVIRKPATDEPFSALAFKIASHPFFGTLTFVRVYSGKLSAGTQVMNTTKGNKERIGKLFQMHANKENPVEEASAGHIYAMIGLKDTTTGDTLSDLQDQVILESMTFPEPVISVAIEPKTKGDQEKLGTAIQKLAQEDPTFQVHLDEETGQTIIAGMGELHLDILVDRMRREFKVEANVGKPQVAYRETIRRSVEKYDYTHKKQTGGSGQYAKIQITIAPLDTSEGELYEFENKVTGGRVPREYIPSVDAGIQDAMQYGVLAGYPLVGIRATLLDGASHDVDSSEMAFKIAGSMALKEAVRKADPVLLEPMMAVEVRTPEDYMGDVIGDINSRRGQIQAMEDISGAKVVKGLVPLSEMFGYVGDLRSKTQGRANYSMQFDSYAEVPRAVAEEIIKKTRGE</sequence>
<dbReference type="InterPro" id="IPR047872">
    <property type="entry name" value="EFG_IV"/>
</dbReference>
<dbReference type="SUPFAM" id="SSF50447">
    <property type="entry name" value="Translation proteins"/>
    <property type="match status" value="1"/>
</dbReference>
<dbReference type="GO" id="GO:0003746">
    <property type="term" value="F:translation elongation factor activity"/>
    <property type="evidence" value="ECO:0007669"/>
    <property type="project" value="UniProtKB-UniRule"/>
</dbReference>
<dbReference type="PROSITE" id="PS51722">
    <property type="entry name" value="G_TR_2"/>
    <property type="match status" value="1"/>
</dbReference>
<evidence type="ECO:0000256" key="4">
    <source>
        <dbReference type="ARBA" id="ARBA00022917"/>
    </source>
</evidence>
<dbReference type="Proteomes" id="UP000317893">
    <property type="component" value="Unassembled WGS sequence"/>
</dbReference>
<dbReference type="Gene3D" id="3.40.50.300">
    <property type="entry name" value="P-loop containing nucleotide triphosphate hydrolases"/>
    <property type="match status" value="1"/>
</dbReference>
<comment type="similarity">
    <text evidence="1 7">Belongs to the TRAFAC class translation factor GTPase superfamily. Classic translation factor GTPase family. EF-G/EF-2 subfamily.</text>
</comment>
<dbReference type="Pfam" id="PF14492">
    <property type="entry name" value="EFG_III"/>
    <property type="match status" value="1"/>
</dbReference>
<comment type="caution">
    <text evidence="10">The sequence shown here is derived from an EMBL/GenBank/DDBJ whole genome shotgun (WGS) entry which is preliminary data.</text>
</comment>
<dbReference type="FunFam" id="3.40.50.300:FF:000029">
    <property type="entry name" value="Elongation factor G"/>
    <property type="match status" value="1"/>
</dbReference>
<reference evidence="10 11" key="1">
    <citation type="submission" date="2019-06" db="EMBL/GenBank/DDBJ databases">
        <title>Sequencing the genomes of 1000 actinobacteria strains.</title>
        <authorList>
            <person name="Klenk H.-P."/>
        </authorList>
    </citation>
    <scope>NUCLEOTIDE SEQUENCE [LARGE SCALE GENOMIC DNA]</scope>
    <source>
        <strain evidence="10 11">DSM 18607</strain>
    </source>
</reference>
<evidence type="ECO:0000259" key="9">
    <source>
        <dbReference type="PROSITE" id="PS51722"/>
    </source>
</evidence>
<dbReference type="InterPro" id="IPR035649">
    <property type="entry name" value="EFG_V"/>
</dbReference>
<dbReference type="CDD" id="cd16262">
    <property type="entry name" value="EFG_III"/>
    <property type="match status" value="1"/>
</dbReference>
<feature type="binding site" evidence="7">
    <location>
        <begin position="83"/>
        <end position="87"/>
    </location>
    <ligand>
        <name>GTP</name>
        <dbReference type="ChEBI" id="CHEBI:37565"/>
    </ligand>
</feature>
<dbReference type="InterPro" id="IPR000795">
    <property type="entry name" value="T_Tr_GTP-bd_dom"/>
</dbReference>
<dbReference type="InterPro" id="IPR009022">
    <property type="entry name" value="EFG_III"/>
</dbReference>
<dbReference type="InterPro" id="IPR000640">
    <property type="entry name" value="EFG_V-like"/>
</dbReference>
<keyword evidence="11" id="KW-1185">Reference proteome</keyword>
<dbReference type="InterPro" id="IPR020568">
    <property type="entry name" value="Ribosomal_Su5_D2-typ_SF"/>
</dbReference>
<dbReference type="NCBIfam" id="TIGR00231">
    <property type="entry name" value="small_GTP"/>
    <property type="match status" value="1"/>
</dbReference>
<dbReference type="PRINTS" id="PR00315">
    <property type="entry name" value="ELONGATNFCT"/>
</dbReference>
<dbReference type="EMBL" id="VFMN01000001">
    <property type="protein sequence ID" value="TQJ07496.1"/>
    <property type="molecule type" value="Genomic_DNA"/>
</dbReference>
<dbReference type="InterPro" id="IPR005517">
    <property type="entry name" value="Transl_elong_EFG/EF2_IV"/>
</dbReference>
<dbReference type="HAMAP" id="MF_00054_B">
    <property type="entry name" value="EF_G_EF_2_B"/>
    <property type="match status" value="1"/>
</dbReference>
<dbReference type="GO" id="GO:0003924">
    <property type="term" value="F:GTPase activity"/>
    <property type="evidence" value="ECO:0007669"/>
    <property type="project" value="InterPro"/>
</dbReference>
<dbReference type="InterPro" id="IPR009000">
    <property type="entry name" value="Transl_B-barrel_sf"/>
</dbReference>
<dbReference type="Gene3D" id="3.30.70.870">
    <property type="entry name" value="Elongation Factor G (Translational Gtpase), domain 3"/>
    <property type="match status" value="1"/>
</dbReference>
<dbReference type="SUPFAM" id="SSF54211">
    <property type="entry name" value="Ribosomal protein S5 domain 2-like"/>
    <property type="match status" value="1"/>
</dbReference>
<evidence type="ECO:0000256" key="3">
    <source>
        <dbReference type="ARBA" id="ARBA00022768"/>
    </source>
</evidence>
<dbReference type="AlphaFoldDB" id="A0A542DWP9"/>
<keyword evidence="3 7" id="KW-0251">Elongation factor</keyword>
<protein>
    <recommendedName>
        <fullName evidence="7 8">Elongation factor G</fullName>
        <shortName evidence="7">EF-G</shortName>
    </recommendedName>
</protein>
<dbReference type="InterPro" id="IPR004161">
    <property type="entry name" value="EFTu-like_2"/>
</dbReference>
<dbReference type="FunFam" id="3.30.230.10:FF:000003">
    <property type="entry name" value="Elongation factor G"/>
    <property type="match status" value="1"/>
</dbReference>
<organism evidence="10 11">
    <name type="scientific">Lapillicoccus jejuensis</name>
    <dbReference type="NCBI Taxonomy" id="402171"/>
    <lineage>
        <taxon>Bacteria</taxon>
        <taxon>Bacillati</taxon>
        <taxon>Actinomycetota</taxon>
        <taxon>Actinomycetes</taxon>
        <taxon>Micrococcales</taxon>
        <taxon>Intrasporangiaceae</taxon>
        <taxon>Lapillicoccus</taxon>
    </lineage>
</organism>
<comment type="function">
    <text evidence="6 7">Catalyzes the GTP-dependent ribosomal translocation step during translation elongation. During this step, the ribosome changes from the pre-translocational (PRE) to the post-translocational (POST) state as the newly formed A-site-bound peptidyl-tRNA and P-site-bound deacylated tRNA move to the P and E sites, respectively. Catalyzes the coordinated movement of the two tRNA molecules, the mRNA and conformational changes in the ribosome.</text>
</comment>
<feature type="binding site" evidence="7">
    <location>
        <begin position="137"/>
        <end position="140"/>
    </location>
    <ligand>
        <name>GTP</name>
        <dbReference type="ChEBI" id="CHEBI:37565"/>
    </ligand>
</feature>
<feature type="binding site" evidence="7">
    <location>
        <begin position="19"/>
        <end position="26"/>
    </location>
    <ligand>
        <name>GTP</name>
        <dbReference type="ChEBI" id="CHEBI:37565"/>
    </ligand>
</feature>
<dbReference type="Pfam" id="PF00009">
    <property type="entry name" value="GTP_EFTU"/>
    <property type="match status" value="1"/>
</dbReference>
<dbReference type="InterPro" id="IPR004540">
    <property type="entry name" value="Transl_elong_EFG/EF2"/>
</dbReference>
<dbReference type="OrthoDB" id="9801472at2"/>
<dbReference type="FunFam" id="2.40.30.10:FF:000006">
    <property type="entry name" value="Elongation factor G"/>
    <property type="match status" value="1"/>
</dbReference>
<evidence type="ECO:0000256" key="8">
    <source>
        <dbReference type="NCBIfam" id="TIGR00484"/>
    </source>
</evidence>
<dbReference type="PANTHER" id="PTHR43261:SF1">
    <property type="entry name" value="RIBOSOME-RELEASING FACTOR 2, MITOCHONDRIAL"/>
    <property type="match status" value="1"/>
</dbReference>
<dbReference type="CDD" id="cd04088">
    <property type="entry name" value="EFG_mtEFG_II"/>
    <property type="match status" value="1"/>
</dbReference>
<evidence type="ECO:0000256" key="1">
    <source>
        <dbReference type="ARBA" id="ARBA00005870"/>
    </source>
</evidence>
<dbReference type="GO" id="GO:0005737">
    <property type="term" value="C:cytoplasm"/>
    <property type="evidence" value="ECO:0007669"/>
    <property type="project" value="UniProtKB-SubCell"/>
</dbReference>
<dbReference type="InterPro" id="IPR031157">
    <property type="entry name" value="G_TR_CS"/>
</dbReference>
<evidence type="ECO:0000256" key="7">
    <source>
        <dbReference type="HAMAP-Rule" id="MF_00054"/>
    </source>
</evidence>
<name>A0A542DWP9_9MICO</name>
<evidence type="ECO:0000256" key="2">
    <source>
        <dbReference type="ARBA" id="ARBA00022741"/>
    </source>
</evidence>
<feature type="domain" description="Tr-type G" evidence="9">
    <location>
        <begin position="10"/>
        <end position="290"/>
    </location>
</feature>
<dbReference type="PANTHER" id="PTHR43261">
    <property type="entry name" value="TRANSLATION ELONGATION FACTOR G-RELATED"/>
    <property type="match status" value="1"/>
</dbReference>
<dbReference type="Pfam" id="PF03144">
    <property type="entry name" value="GTP_EFTU_D2"/>
    <property type="match status" value="1"/>
</dbReference>
<dbReference type="SMART" id="SM00838">
    <property type="entry name" value="EFG_C"/>
    <property type="match status" value="1"/>
</dbReference>
<dbReference type="Gene3D" id="3.30.230.10">
    <property type="match status" value="1"/>
</dbReference>
<dbReference type="InterPro" id="IPR035647">
    <property type="entry name" value="EFG_III/V"/>
</dbReference>
<dbReference type="CDD" id="cd01886">
    <property type="entry name" value="EF-G"/>
    <property type="match status" value="1"/>
</dbReference>
<dbReference type="CDD" id="cd01434">
    <property type="entry name" value="EFG_mtEFG1_IV"/>
    <property type="match status" value="1"/>
</dbReference>
<evidence type="ECO:0000256" key="6">
    <source>
        <dbReference type="ARBA" id="ARBA00024731"/>
    </source>
</evidence>
<keyword evidence="5 7" id="KW-0342">GTP-binding</keyword>
<keyword evidence="7" id="KW-0963">Cytoplasm</keyword>
<dbReference type="FunFam" id="3.30.70.870:FF:000001">
    <property type="entry name" value="Elongation factor G"/>
    <property type="match status" value="1"/>
</dbReference>
<dbReference type="CDD" id="cd03713">
    <property type="entry name" value="EFG_mtEFG_C"/>
    <property type="match status" value="1"/>
</dbReference>
<dbReference type="InterPro" id="IPR027417">
    <property type="entry name" value="P-loop_NTPase"/>
</dbReference>
<dbReference type="GO" id="GO:0032790">
    <property type="term" value="P:ribosome disassembly"/>
    <property type="evidence" value="ECO:0007669"/>
    <property type="project" value="TreeGrafter"/>
</dbReference>
<dbReference type="SUPFAM" id="SSF54980">
    <property type="entry name" value="EF-G C-terminal domain-like"/>
    <property type="match status" value="2"/>
</dbReference>
<evidence type="ECO:0000256" key="5">
    <source>
        <dbReference type="ARBA" id="ARBA00023134"/>
    </source>
</evidence>
<dbReference type="Gene3D" id="2.40.30.10">
    <property type="entry name" value="Translation factors"/>
    <property type="match status" value="1"/>
</dbReference>
<dbReference type="SMART" id="SM00889">
    <property type="entry name" value="EFG_IV"/>
    <property type="match status" value="1"/>
</dbReference>
<dbReference type="InterPro" id="IPR005225">
    <property type="entry name" value="Small_GTP-bd"/>
</dbReference>
<evidence type="ECO:0000313" key="11">
    <source>
        <dbReference type="Proteomes" id="UP000317893"/>
    </source>
</evidence>
<proteinExistence type="inferred from homology"/>